<evidence type="ECO:0000256" key="7">
    <source>
        <dbReference type="ARBA" id="ARBA00018337"/>
    </source>
</evidence>
<sequence>MSPSFPLATMREATFLFSNATSISYVHVRSVYRSFQLCSRRPGSFRPFSLHSNSTPHDGRLTTSGNRAASFGGSITQDATRNQNFLLPSQASFSTSSTLSDQGDWDANPNLAISAFSELPSKDFGINQHMIINQEFKEALRQILWQFRAPIRYAFAYGSGVFPQHGSAPGSEQCHPSAPAAIQNMQQGKGKMIDFIFGVSYSQHWHSLNLSQHRDHYSGVGSLGSYMVSQVQDRFGAGVYFNPYITVNGTLIKYGVVNIDTLCQDLSQWDTLYLAGRLQKPVKILRDHPKVRLANQMNLLSAVRVALLLLPEEFTEFQLYNTIASISYMGDLRMVLPVEDPRKVNNIVSSQMANFRRLYAPLIENLPNVVFNDKRCTETDWIDDPEANVRLSQDMDPVKRGNMVRRLPESFRERLYFQYQTRFEIPRAEFMKMMEESNDNDPELVRRRQGGPFEQRIASDIGLNKEIQAAITKTIRWPSSVETVKGLFTAGISRTWRYLKAKQDKWKNSGNKANEPSGDPPKSKQE</sequence>
<evidence type="ECO:0000256" key="9">
    <source>
        <dbReference type="ARBA" id="ARBA00022679"/>
    </source>
</evidence>
<comment type="caution">
    <text evidence="20">The sequence shown here is derived from an EMBL/GenBank/DDBJ whole genome shotgun (WGS) entry which is preliminary data.</text>
</comment>
<evidence type="ECO:0000256" key="1">
    <source>
        <dbReference type="ARBA" id="ARBA00001946"/>
    </source>
</evidence>
<proteinExistence type="inferred from homology"/>
<accession>A0ABR4M180</accession>
<dbReference type="PANTHER" id="PTHR13619:SF0">
    <property type="entry name" value="PHOSPHATIDATE CYTIDYLYLTRANSFERASE, MITOCHONDRIAL"/>
    <property type="match status" value="1"/>
</dbReference>
<comment type="pathway">
    <text evidence="3">Phospholipid metabolism; CDP-diacylglycerol biosynthesis; CDP-diacylglycerol from sn-glycerol 3-phosphate: step 3/3.</text>
</comment>
<evidence type="ECO:0000256" key="6">
    <source>
        <dbReference type="ARBA" id="ARBA00012487"/>
    </source>
</evidence>
<evidence type="ECO:0000256" key="11">
    <source>
        <dbReference type="ARBA" id="ARBA00022792"/>
    </source>
</evidence>
<dbReference type="Pfam" id="PF09139">
    <property type="entry name" value="Tam41_Mmp37"/>
    <property type="match status" value="1"/>
</dbReference>
<evidence type="ECO:0000313" key="20">
    <source>
        <dbReference type="EMBL" id="KAL2869368.1"/>
    </source>
</evidence>
<evidence type="ECO:0000256" key="14">
    <source>
        <dbReference type="ARBA" id="ARBA00023128"/>
    </source>
</evidence>
<dbReference type="RefSeq" id="XP_070888347.1">
    <property type="nucleotide sequence ID" value="XM_071028638.1"/>
</dbReference>
<dbReference type="InterPro" id="IPR015222">
    <property type="entry name" value="Tam41"/>
</dbReference>
<evidence type="ECO:0000256" key="13">
    <source>
        <dbReference type="ARBA" id="ARBA00023098"/>
    </source>
</evidence>
<evidence type="ECO:0000256" key="19">
    <source>
        <dbReference type="SAM" id="MobiDB-lite"/>
    </source>
</evidence>
<evidence type="ECO:0000256" key="3">
    <source>
        <dbReference type="ARBA" id="ARBA00005119"/>
    </source>
</evidence>
<comment type="cofactor">
    <cofactor evidence="1">
        <name>Mg(2+)</name>
        <dbReference type="ChEBI" id="CHEBI:18420"/>
    </cofactor>
</comment>
<dbReference type="EMBL" id="JBFXLQ010000010">
    <property type="protein sequence ID" value="KAL2869368.1"/>
    <property type="molecule type" value="Genomic_DNA"/>
</dbReference>
<keyword evidence="12" id="KW-0460">Magnesium</keyword>
<keyword evidence="21" id="KW-1185">Reference proteome</keyword>
<evidence type="ECO:0000256" key="16">
    <source>
        <dbReference type="ARBA" id="ARBA00023209"/>
    </source>
</evidence>
<keyword evidence="16" id="KW-0594">Phospholipid biosynthesis</keyword>
<evidence type="ECO:0000256" key="12">
    <source>
        <dbReference type="ARBA" id="ARBA00022842"/>
    </source>
</evidence>
<dbReference type="GeneID" id="98143710"/>
<evidence type="ECO:0000256" key="18">
    <source>
        <dbReference type="ARBA" id="ARBA00029893"/>
    </source>
</evidence>
<feature type="region of interest" description="Disordered" evidence="19">
    <location>
        <begin position="504"/>
        <end position="526"/>
    </location>
</feature>
<gene>
    <name evidence="20" type="ORF">BJX67DRAFT_348237</name>
</gene>
<evidence type="ECO:0000256" key="8">
    <source>
        <dbReference type="ARBA" id="ARBA00022516"/>
    </source>
</evidence>
<comment type="subcellular location">
    <subcellularLocation>
        <location evidence="2">Mitochondrion inner membrane</location>
        <topology evidence="2">Peripheral membrane protein</topology>
        <orientation evidence="2">Matrix side</orientation>
    </subcellularLocation>
</comment>
<keyword evidence="10" id="KW-0548">Nucleotidyltransferase</keyword>
<evidence type="ECO:0000256" key="5">
    <source>
        <dbReference type="ARBA" id="ARBA00005458"/>
    </source>
</evidence>
<keyword evidence="14" id="KW-0496">Mitochondrion</keyword>
<keyword evidence="15" id="KW-0472">Membrane</keyword>
<evidence type="ECO:0000313" key="21">
    <source>
        <dbReference type="Proteomes" id="UP001610432"/>
    </source>
</evidence>
<evidence type="ECO:0000256" key="2">
    <source>
        <dbReference type="ARBA" id="ARBA00004443"/>
    </source>
</evidence>
<keyword evidence="17" id="KW-1208">Phospholipid metabolism</keyword>
<reference evidence="20 21" key="1">
    <citation type="submission" date="2024-07" db="EMBL/GenBank/DDBJ databases">
        <title>Section-level genome sequencing and comparative genomics of Aspergillus sections Usti and Cavernicolus.</title>
        <authorList>
            <consortium name="Lawrence Berkeley National Laboratory"/>
            <person name="Nybo J.L."/>
            <person name="Vesth T.C."/>
            <person name="Theobald S."/>
            <person name="Frisvad J.C."/>
            <person name="Larsen T.O."/>
            <person name="Kjaerboelling I."/>
            <person name="Rothschild-Mancinelli K."/>
            <person name="Lyhne E.K."/>
            <person name="Kogle M.E."/>
            <person name="Barry K."/>
            <person name="Clum A."/>
            <person name="Na H."/>
            <person name="Ledsgaard L."/>
            <person name="Lin J."/>
            <person name="Lipzen A."/>
            <person name="Kuo A."/>
            <person name="Riley R."/>
            <person name="Mondo S."/>
            <person name="Labutti K."/>
            <person name="Haridas S."/>
            <person name="Pangalinan J."/>
            <person name="Salamov A.A."/>
            <person name="Simmons B.A."/>
            <person name="Magnuson J.K."/>
            <person name="Chen J."/>
            <person name="Drula E."/>
            <person name="Henrissat B."/>
            <person name="Wiebenga A."/>
            <person name="Lubbers R.J."/>
            <person name="Gomes A.C."/>
            <person name="Macurrencykelacurrency M.R."/>
            <person name="Stajich J."/>
            <person name="Grigoriev I.V."/>
            <person name="Mortensen U.H."/>
            <person name="De Vries R.P."/>
            <person name="Baker S.E."/>
            <person name="Andersen M.R."/>
        </authorList>
    </citation>
    <scope>NUCLEOTIDE SEQUENCE [LARGE SCALE GENOMIC DNA]</scope>
    <source>
        <strain evidence="20 21">CBS 449.75</strain>
    </source>
</reference>
<evidence type="ECO:0000256" key="15">
    <source>
        <dbReference type="ARBA" id="ARBA00023136"/>
    </source>
</evidence>
<keyword evidence="9" id="KW-0808">Transferase</keyword>
<dbReference type="EC" id="2.7.7.41" evidence="6"/>
<keyword evidence="13" id="KW-0443">Lipid metabolism</keyword>
<keyword evidence="11" id="KW-0999">Mitochondrion inner membrane</keyword>
<keyword evidence="8" id="KW-0444">Lipid biosynthesis</keyword>
<evidence type="ECO:0000256" key="10">
    <source>
        <dbReference type="ARBA" id="ARBA00022695"/>
    </source>
</evidence>
<organism evidence="20 21">
    <name type="scientific">Aspergillus lucknowensis</name>
    <dbReference type="NCBI Taxonomy" id="176173"/>
    <lineage>
        <taxon>Eukaryota</taxon>
        <taxon>Fungi</taxon>
        <taxon>Dikarya</taxon>
        <taxon>Ascomycota</taxon>
        <taxon>Pezizomycotina</taxon>
        <taxon>Eurotiomycetes</taxon>
        <taxon>Eurotiomycetidae</taxon>
        <taxon>Eurotiales</taxon>
        <taxon>Aspergillaceae</taxon>
        <taxon>Aspergillus</taxon>
        <taxon>Aspergillus subgen. Nidulantes</taxon>
    </lineage>
</organism>
<name>A0ABR4M180_9EURO</name>
<comment type="similarity">
    <text evidence="5">Belongs to the TAM41 family.</text>
</comment>
<protein>
    <recommendedName>
        <fullName evidence="7">Phosphatidate cytidylyltransferase, mitochondrial</fullName>
        <ecNumber evidence="6">2.7.7.41</ecNumber>
    </recommendedName>
    <alternativeName>
        <fullName evidence="18">CDP-diacylglycerol synthase</fullName>
    </alternativeName>
</protein>
<comment type="pathway">
    <text evidence="4">Lipid metabolism.</text>
</comment>
<evidence type="ECO:0000256" key="17">
    <source>
        <dbReference type="ARBA" id="ARBA00023264"/>
    </source>
</evidence>
<dbReference type="PANTHER" id="PTHR13619">
    <property type="entry name" value="PHOSPHATIDATE CYTIDYLYLTRANSFERASE, MITOCHONDRIAL"/>
    <property type="match status" value="1"/>
</dbReference>
<dbReference type="Proteomes" id="UP001610432">
    <property type="component" value="Unassembled WGS sequence"/>
</dbReference>
<evidence type="ECO:0000256" key="4">
    <source>
        <dbReference type="ARBA" id="ARBA00005189"/>
    </source>
</evidence>